<evidence type="ECO:0000256" key="5">
    <source>
        <dbReference type="SAM" id="MobiDB-lite"/>
    </source>
</evidence>
<evidence type="ECO:0008006" key="9">
    <source>
        <dbReference type="Google" id="ProtNLM"/>
    </source>
</evidence>
<evidence type="ECO:0000256" key="3">
    <source>
        <dbReference type="ARBA" id="ARBA00022989"/>
    </source>
</evidence>
<keyword evidence="4 6" id="KW-0472">Membrane</keyword>
<dbReference type="EMBL" id="SGWY01000002">
    <property type="protein sequence ID" value="RZS66505.1"/>
    <property type="molecule type" value="Genomic_DNA"/>
</dbReference>
<evidence type="ECO:0000313" key="7">
    <source>
        <dbReference type="EMBL" id="RZS66505.1"/>
    </source>
</evidence>
<keyword evidence="2 6" id="KW-0812">Transmembrane</keyword>
<proteinExistence type="predicted"/>
<dbReference type="RefSeq" id="WP_130353086.1">
    <property type="nucleotide sequence ID" value="NZ_SGWY01000002.1"/>
</dbReference>
<feature type="transmembrane region" description="Helical" evidence="6">
    <location>
        <begin position="114"/>
        <end position="133"/>
    </location>
</feature>
<keyword evidence="8" id="KW-1185">Reference proteome</keyword>
<evidence type="ECO:0000313" key="8">
    <source>
        <dbReference type="Proteomes" id="UP000293289"/>
    </source>
</evidence>
<dbReference type="InterPro" id="IPR019109">
    <property type="entry name" value="MamF_MmsF"/>
</dbReference>
<feature type="compositionally biased region" description="Pro residues" evidence="5">
    <location>
        <begin position="1"/>
        <end position="37"/>
    </location>
</feature>
<protein>
    <recommendedName>
        <fullName evidence="9">Tic20 family protein</fullName>
    </recommendedName>
</protein>
<dbReference type="OrthoDB" id="9808930at2"/>
<comment type="caution">
    <text evidence="7">The sequence shown here is derived from an EMBL/GenBank/DDBJ whole genome shotgun (WGS) entry which is preliminary data.</text>
</comment>
<dbReference type="AlphaFoldDB" id="A0A4Q7ME54"/>
<reference evidence="7 8" key="1">
    <citation type="submission" date="2019-02" db="EMBL/GenBank/DDBJ databases">
        <title>Genomic Encyclopedia of Type Strains, Phase IV (KMG-IV): sequencing the most valuable type-strain genomes for metagenomic binning, comparative biology and taxonomic classification.</title>
        <authorList>
            <person name="Goeker M."/>
        </authorList>
    </citation>
    <scope>NUCLEOTIDE SEQUENCE [LARGE SCALE GENOMIC DNA]</scope>
    <source>
        <strain evidence="7 8">DSM 43045</strain>
    </source>
</reference>
<evidence type="ECO:0000256" key="2">
    <source>
        <dbReference type="ARBA" id="ARBA00022692"/>
    </source>
</evidence>
<feature type="transmembrane region" description="Helical" evidence="6">
    <location>
        <begin position="88"/>
        <end position="108"/>
    </location>
</feature>
<organism evidence="7 8">
    <name type="scientific">Agromyces ramosus</name>
    <dbReference type="NCBI Taxonomy" id="33879"/>
    <lineage>
        <taxon>Bacteria</taxon>
        <taxon>Bacillati</taxon>
        <taxon>Actinomycetota</taxon>
        <taxon>Actinomycetes</taxon>
        <taxon>Micrococcales</taxon>
        <taxon>Microbacteriaceae</taxon>
        <taxon>Agromyces</taxon>
    </lineage>
</organism>
<dbReference type="Pfam" id="PF09685">
    <property type="entry name" value="MamF_MmsF"/>
    <property type="match status" value="1"/>
</dbReference>
<evidence type="ECO:0000256" key="1">
    <source>
        <dbReference type="ARBA" id="ARBA00004141"/>
    </source>
</evidence>
<accession>A0A4Q7ME54</accession>
<name>A0A4Q7ME54_9MICO</name>
<feature type="region of interest" description="Disordered" evidence="5">
    <location>
        <begin position="1"/>
        <end position="45"/>
    </location>
</feature>
<sequence length="151" mass="16300">MSDQTPPPPPPQSPPPPPPPPQGPPPPPQGPPPPPQSPYQQSSQLNPSDEKLWATLIHIGGIFFSFIPALIGYLVLKDRGPFIREHTATALNFQITMAIAYVISYVLWLAVVGIFLTIAIGVVVIVFSIIAAVKANQGQLYTYPLSIKFVS</sequence>
<dbReference type="Proteomes" id="UP000293289">
    <property type="component" value="Unassembled WGS sequence"/>
</dbReference>
<gene>
    <name evidence="7" type="ORF">EV187_2241</name>
</gene>
<keyword evidence="3 6" id="KW-1133">Transmembrane helix</keyword>
<feature type="transmembrane region" description="Helical" evidence="6">
    <location>
        <begin position="52"/>
        <end position="76"/>
    </location>
</feature>
<comment type="subcellular location">
    <subcellularLocation>
        <location evidence="1">Membrane</location>
        <topology evidence="1">Multi-pass membrane protein</topology>
    </subcellularLocation>
</comment>
<evidence type="ECO:0000256" key="6">
    <source>
        <dbReference type="SAM" id="Phobius"/>
    </source>
</evidence>
<evidence type="ECO:0000256" key="4">
    <source>
        <dbReference type="ARBA" id="ARBA00023136"/>
    </source>
</evidence>